<evidence type="ECO:0000259" key="5">
    <source>
        <dbReference type="PROSITE" id="PS50001"/>
    </source>
</evidence>
<dbReference type="PANTHER" id="PTHR10337">
    <property type="entry name" value="SHC TRANSFORMING PROTEIN"/>
    <property type="match status" value="1"/>
</dbReference>
<reference evidence="6" key="1">
    <citation type="submission" date="2014-12" db="EMBL/GenBank/DDBJ databases">
        <title>Insight into the proteome of Arion vulgaris.</title>
        <authorList>
            <person name="Aradska J."/>
            <person name="Bulat T."/>
            <person name="Smidak R."/>
            <person name="Sarate P."/>
            <person name="Gangsoo J."/>
            <person name="Sialana F."/>
            <person name="Bilban M."/>
            <person name="Lubec G."/>
        </authorList>
    </citation>
    <scope>NUCLEOTIDE SEQUENCE</scope>
    <source>
        <tissue evidence="6">Skin</tissue>
    </source>
</reference>
<organism evidence="6">
    <name type="scientific">Arion vulgaris</name>
    <dbReference type="NCBI Taxonomy" id="1028688"/>
    <lineage>
        <taxon>Eukaryota</taxon>
        <taxon>Metazoa</taxon>
        <taxon>Spiralia</taxon>
        <taxon>Lophotrochozoa</taxon>
        <taxon>Mollusca</taxon>
        <taxon>Gastropoda</taxon>
        <taxon>Heterobranchia</taxon>
        <taxon>Euthyneura</taxon>
        <taxon>Panpulmonata</taxon>
        <taxon>Eupulmonata</taxon>
        <taxon>Stylommatophora</taxon>
        <taxon>Helicina</taxon>
        <taxon>Arionoidea</taxon>
        <taxon>Arionidae</taxon>
        <taxon>Arion</taxon>
    </lineage>
</organism>
<gene>
    <name evidence="6" type="primary">ORF87983</name>
</gene>
<dbReference type="FunFam" id="2.30.29.30:FF:000377">
    <property type="entry name" value="Shc transforming protein"/>
    <property type="match status" value="1"/>
</dbReference>
<dbReference type="InterPro" id="IPR000980">
    <property type="entry name" value="SH2"/>
</dbReference>
<dbReference type="PROSITE" id="PS01179">
    <property type="entry name" value="PID"/>
    <property type="match status" value="1"/>
</dbReference>
<dbReference type="GO" id="GO:0030971">
    <property type="term" value="F:receptor tyrosine kinase binding"/>
    <property type="evidence" value="ECO:0007669"/>
    <property type="project" value="TreeGrafter"/>
</dbReference>
<protein>
    <recommendedName>
        <fullName evidence="7">SHC-transforming protein 1</fullName>
    </recommendedName>
</protein>
<dbReference type="InterPro" id="IPR011993">
    <property type="entry name" value="PH-like_dom_sf"/>
</dbReference>
<dbReference type="PROSITE" id="PS50001">
    <property type="entry name" value="SH2"/>
    <property type="match status" value="1"/>
</dbReference>
<dbReference type="Gene3D" id="3.30.505.10">
    <property type="entry name" value="SH2 domain"/>
    <property type="match status" value="1"/>
</dbReference>
<dbReference type="GO" id="GO:0005886">
    <property type="term" value="C:plasma membrane"/>
    <property type="evidence" value="ECO:0007669"/>
    <property type="project" value="TreeGrafter"/>
</dbReference>
<dbReference type="SUPFAM" id="SSF55550">
    <property type="entry name" value="SH2 domain"/>
    <property type="match status" value="1"/>
</dbReference>
<keyword evidence="1 2" id="KW-0727">SH2 domain</keyword>
<dbReference type="SMART" id="SM00462">
    <property type="entry name" value="PTB"/>
    <property type="match status" value="1"/>
</dbReference>
<dbReference type="CDD" id="cd01209">
    <property type="entry name" value="PTB_Shc"/>
    <property type="match status" value="1"/>
</dbReference>
<dbReference type="InterPro" id="IPR036860">
    <property type="entry name" value="SH2_dom_sf"/>
</dbReference>
<dbReference type="InterPro" id="IPR006019">
    <property type="entry name" value="PID_Shc-like"/>
</dbReference>
<feature type="compositionally biased region" description="Basic and acidic residues" evidence="3">
    <location>
        <begin position="284"/>
        <end position="294"/>
    </location>
</feature>
<dbReference type="InterPro" id="IPR035676">
    <property type="entry name" value="SHC_SH2"/>
</dbReference>
<dbReference type="AlphaFoldDB" id="A0A0B6ZYP7"/>
<dbReference type="CDD" id="cd09925">
    <property type="entry name" value="SH2_SHC"/>
    <property type="match status" value="1"/>
</dbReference>
<dbReference type="PRINTS" id="PR00401">
    <property type="entry name" value="SH2DOMAIN"/>
</dbReference>
<dbReference type="GO" id="GO:0035556">
    <property type="term" value="P:intracellular signal transduction"/>
    <property type="evidence" value="ECO:0007669"/>
    <property type="project" value="InterPro"/>
</dbReference>
<dbReference type="InterPro" id="IPR051235">
    <property type="entry name" value="CEP152/SHC-Transforming"/>
</dbReference>
<name>A0A0B6ZYP7_9EUPU</name>
<feature type="domain" description="PID" evidence="4">
    <location>
        <begin position="20"/>
        <end position="183"/>
    </location>
</feature>
<evidence type="ECO:0000313" key="6">
    <source>
        <dbReference type="EMBL" id="CEK73723.1"/>
    </source>
</evidence>
<accession>A0A0B6ZYP7</accession>
<dbReference type="SUPFAM" id="SSF50729">
    <property type="entry name" value="PH domain-like"/>
    <property type="match status" value="1"/>
</dbReference>
<feature type="domain" description="SH2" evidence="5">
    <location>
        <begin position="311"/>
        <end position="402"/>
    </location>
</feature>
<sequence length="409" mass="44931">MSDQKVRWIHPDAQLSSDAGVCYGVRYIGCLEIKESMKSLDFETRTAVARESISRVAEAAGLKTSAKKKKVDRRLGKMLGEAPHLQRSGSNVNLTITTESINLMIMESGEIIADHPLHVVSFASGGDMDTVDFVSYVAKDPEYGRACHVLECGGGLAEDVVSTIGQAFELRFKQYLKKQPKAVLLPDKHDKAGFEDERWGNSEEYYNDNPDAVPPDLGLVAEAAAPEIPPLPEYNPPSKAHDSRHERLMNEAAAGIQLHDNIEPLIVDLPPAPEPPSTSPLKASHKEGETDLRASRSAGVTGTLEPGFEEWYHGDLPRKQAESLLEFDGDFLVRKSSNSPGQFVLSGKQAGAPRHLLLVDPEGIVRTRDFIFDSVSHLINYHRQNNLPIVTQGSELQLVRPVKKCISAI</sequence>
<evidence type="ECO:0000259" key="4">
    <source>
        <dbReference type="PROSITE" id="PS01179"/>
    </source>
</evidence>
<feature type="region of interest" description="Disordered" evidence="3">
    <location>
        <begin position="270"/>
        <end position="300"/>
    </location>
</feature>
<evidence type="ECO:0008006" key="7">
    <source>
        <dbReference type="Google" id="ProtNLM"/>
    </source>
</evidence>
<dbReference type="PANTHER" id="PTHR10337:SF11">
    <property type="entry name" value="DSHC PROTEIN"/>
    <property type="match status" value="1"/>
</dbReference>
<dbReference type="Pfam" id="PF00640">
    <property type="entry name" value="PID"/>
    <property type="match status" value="1"/>
</dbReference>
<proteinExistence type="predicted"/>
<dbReference type="InterPro" id="IPR006020">
    <property type="entry name" value="PTB/PI_dom"/>
</dbReference>
<dbReference type="GO" id="GO:0007169">
    <property type="term" value="P:cell surface receptor protein tyrosine kinase signaling pathway"/>
    <property type="evidence" value="ECO:0007669"/>
    <property type="project" value="TreeGrafter"/>
</dbReference>
<dbReference type="PRINTS" id="PR00629">
    <property type="entry name" value="SHCPIDOMAIN"/>
</dbReference>
<dbReference type="Pfam" id="PF00017">
    <property type="entry name" value="SH2"/>
    <property type="match status" value="1"/>
</dbReference>
<evidence type="ECO:0000256" key="2">
    <source>
        <dbReference type="PROSITE-ProRule" id="PRU00191"/>
    </source>
</evidence>
<evidence type="ECO:0000256" key="3">
    <source>
        <dbReference type="SAM" id="MobiDB-lite"/>
    </source>
</evidence>
<dbReference type="Gene3D" id="2.30.29.30">
    <property type="entry name" value="Pleckstrin-homology domain (PH domain)/Phosphotyrosine-binding domain (PTB)"/>
    <property type="match status" value="1"/>
</dbReference>
<dbReference type="EMBL" id="HACG01026858">
    <property type="protein sequence ID" value="CEK73723.1"/>
    <property type="molecule type" value="Transcribed_RNA"/>
</dbReference>
<evidence type="ECO:0000256" key="1">
    <source>
        <dbReference type="ARBA" id="ARBA00022999"/>
    </source>
</evidence>
<dbReference type="SMART" id="SM00252">
    <property type="entry name" value="SH2"/>
    <property type="match status" value="1"/>
</dbReference>